<dbReference type="Proteomes" id="UP000280834">
    <property type="component" value="Unassembled WGS sequence"/>
</dbReference>
<evidence type="ECO:0000313" key="3">
    <source>
        <dbReference type="WBParaSite" id="BTMF_0000637601-mRNA-1"/>
    </source>
</evidence>
<organism evidence="3">
    <name type="scientific">Brugia timori</name>
    <dbReference type="NCBI Taxonomy" id="42155"/>
    <lineage>
        <taxon>Eukaryota</taxon>
        <taxon>Metazoa</taxon>
        <taxon>Ecdysozoa</taxon>
        <taxon>Nematoda</taxon>
        <taxon>Chromadorea</taxon>
        <taxon>Rhabditida</taxon>
        <taxon>Spirurina</taxon>
        <taxon>Spiruromorpha</taxon>
        <taxon>Filarioidea</taxon>
        <taxon>Onchocercidae</taxon>
        <taxon>Brugia</taxon>
    </lineage>
</organism>
<dbReference type="Pfam" id="PF05380">
    <property type="entry name" value="Peptidase_A17"/>
    <property type="match status" value="1"/>
</dbReference>
<protein>
    <submittedName>
        <fullName evidence="3">RT_RNaseH_2 domain-containing protein</fullName>
    </submittedName>
</protein>
<proteinExistence type="predicted"/>
<reference evidence="1 2" key="2">
    <citation type="submission" date="2018-11" db="EMBL/GenBank/DDBJ databases">
        <authorList>
            <consortium name="Pathogen Informatics"/>
        </authorList>
    </citation>
    <scope>NUCLEOTIDE SEQUENCE [LARGE SCALE GENOMIC DNA]</scope>
</reference>
<dbReference type="AlphaFoldDB" id="A0A0R3QIY0"/>
<evidence type="ECO:0000313" key="1">
    <source>
        <dbReference type="EMBL" id="VDO18281.1"/>
    </source>
</evidence>
<dbReference type="STRING" id="42155.A0A0R3QIY0"/>
<reference evidence="3" key="1">
    <citation type="submission" date="2017-02" db="UniProtKB">
        <authorList>
            <consortium name="WormBaseParasite"/>
        </authorList>
    </citation>
    <scope>IDENTIFICATION</scope>
</reference>
<accession>A0A0R3QIY0</accession>
<dbReference type="PANTHER" id="PTHR47331">
    <property type="entry name" value="PHD-TYPE DOMAIN-CONTAINING PROTEIN"/>
    <property type="match status" value="1"/>
</dbReference>
<dbReference type="InterPro" id="IPR008042">
    <property type="entry name" value="Retrotrans_Pao"/>
</dbReference>
<name>A0A0R3QIY0_9BILA</name>
<evidence type="ECO:0000313" key="2">
    <source>
        <dbReference type="Proteomes" id="UP000280834"/>
    </source>
</evidence>
<gene>
    <name evidence="1" type="ORF">BTMF_LOCUS5613</name>
</gene>
<dbReference type="EMBL" id="UZAG01006140">
    <property type="protein sequence ID" value="VDO18281.1"/>
    <property type="molecule type" value="Genomic_DNA"/>
</dbReference>
<sequence length="268" mass="30574">MSSIYDPIGWFAPALVSARGFLKYLWELDLTWDENFSADLKETAELLVIDLQEIFKYTFPRKFFPIQFNPDNAQIHVFVDASAAAYAFGAYIRLETPNRSKVFIKLRFGKSRITPLKQQLTIPKLELMAALLGSRAINTIRDSLNIKNCPAFLWSDSKCVLTWLLERKILQPFVANRVSEINETPHLTCRYVPTNDNPADVASRGGSADTLMTSLWWSGPQWLYSTEENWPITDLHVNPEIDIDRCDRDILLGATLRVRVAACTNIQT</sequence>
<dbReference type="WBParaSite" id="BTMF_0000637601-mRNA-1">
    <property type="protein sequence ID" value="BTMF_0000637601-mRNA-1"/>
    <property type="gene ID" value="BTMF_0000637601"/>
</dbReference>
<keyword evidence="2" id="KW-1185">Reference proteome</keyword>